<comment type="similarity">
    <text evidence="1">Belongs to the plant LTP family.</text>
</comment>
<dbReference type="AlphaFoldDB" id="A0AA38G6Z9"/>
<protein>
    <recommendedName>
        <fullName evidence="6">Bifunctional inhibitor/plant lipid transfer protein/seed storage helical domain-containing protein</fullName>
    </recommendedName>
</protein>
<name>A0AA38G6Z9_TAXCH</name>
<dbReference type="Pfam" id="PF14368">
    <property type="entry name" value="LTP_2"/>
    <property type="match status" value="1"/>
</dbReference>
<accession>A0AA38G6Z9</accession>
<sequence length="126" mass="13146">MGLRNETSSISCCNYMLLCALVLLSSQVVAAADNEDTCINSIVPCAPYLNATTKPPSNCCEPLLNVISTQQQCLCNLLTSDVISQFNVNITKALEIPTLCGAKNVSTDTCTKGTTVGTPPASGTPS</sequence>
<dbReference type="EMBL" id="JAHRHJ020000005">
    <property type="protein sequence ID" value="KAH9316515.1"/>
    <property type="molecule type" value="Genomic_DNA"/>
</dbReference>
<keyword evidence="4" id="KW-0325">Glycoprotein</keyword>
<dbReference type="SUPFAM" id="SSF47699">
    <property type="entry name" value="Bifunctional inhibitor/lipid-transfer protein/seed storage 2S albumin"/>
    <property type="match status" value="1"/>
</dbReference>
<keyword evidence="2 5" id="KW-0732">Signal</keyword>
<evidence type="ECO:0000256" key="4">
    <source>
        <dbReference type="ARBA" id="ARBA00023180"/>
    </source>
</evidence>
<keyword evidence="3" id="KW-1015">Disulfide bond</keyword>
<dbReference type="CDD" id="cd00010">
    <property type="entry name" value="AAI_LTSS"/>
    <property type="match status" value="1"/>
</dbReference>
<evidence type="ECO:0000259" key="6">
    <source>
        <dbReference type="Pfam" id="PF14368"/>
    </source>
</evidence>
<evidence type="ECO:0000313" key="8">
    <source>
        <dbReference type="Proteomes" id="UP000824469"/>
    </source>
</evidence>
<feature type="signal peptide" evidence="5">
    <location>
        <begin position="1"/>
        <end position="31"/>
    </location>
</feature>
<dbReference type="InterPro" id="IPR036312">
    <property type="entry name" value="Bifun_inhib/LTP/seed_sf"/>
</dbReference>
<dbReference type="Gene3D" id="1.10.110.10">
    <property type="entry name" value="Plant lipid-transfer and hydrophobic proteins"/>
    <property type="match status" value="1"/>
</dbReference>
<feature type="chain" id="PRO_5041282058" description="Bifunctional inhibitor/plant lipid transfer protein/seed storage helical domain-containing protein" evidence="5">
    <location>
        <begin position="32"/>
        <end position="126"/>
    </location>
</feature>
<evidence type="ECO:0000256" key="3">
    <source>
        <dbReference type="ARBA" id="ARBA00023157"/>
    </source>
</evidence>
<dbReference type="PANTHER" id="PTHR33044">
    <property type="entry name" value="BIFUNCTIONAL INHIBITOR/LIPID-TRANSFER PROTEIN/SEED STORAGE 2S ALBUMIN SUPERFAMILY PROTEIN-RELATED"/>
    <property type="match status" value="1"/>
</dbReference>
<reference evidence="7 8" key="1">
    <citation type="journal article" date="2021" name="Nat. Plants">
        <title>The Taxus genome provides insights into paclitaxel biosynthesis.</title>
        <authorList>
            <person name="Xiong X."/>
            <person name="Gou J."/>
            <person name="Liao Q."/>
            <person name="Li Y."/>
            <person name="Zhou Q."/>
            <person name="Bi G."/>
            <person name="Li C."/>
            <person name="Du R."/>
            <person name="Wang X."/>
            <person name="Sun T."/>
            <person name="Guo L."/>
            <person name="Liang H."/>
            <person name="Lu P."/>
            <person name="Wu Y."/>
            <person name="Zhang Z."/>
            <person name="Ro D.K."/>
            <person name="Shang Y."/>
            <person name="Huang S."/>
            <person name="Yan J."/>
        </authorList>
    </citation>
    <scope>NUCLEOTIDE SEQUENCE [LARGE SCALE GENOMIC DNA]</scope>
    <source>
        <strain evidence="7">Ta-2019</strain>
    </source>
</reference>
<dbReference type="Proteomes" id="UP000824469">
    <property type="component" value="Unassembled WGS sequence"/>
</dbReference>
<proteinExistence type="inferred from homology"/>
<evidence type="ECO:0000256" key="1">
    <source>
        <dbReference type="ARBA" id="ARBA00009748"/>
    </source>
</evidence>
<evidence type="ECO:0000256" key="5">
    <source>
        <dbReference type="SAM" id="SignalP"/>
    </source>
</evidence>
<feature type="non-terminal residue" evidence="7">
    <location>
        <position position="126"/>
    </location>
</feature>
<feature type="domain" description="Bifunctional inhibitor/plant lipid transfer protein/seed storage helical" evidence="6">
    <location>
        <begin position="24"/>
        <end position="110"/>
    </location>
</feature>
<dbReference type="InterPro" id="IPR043325">
    <property type="entry name" value="LTSS"/>
</dbReference>
<evidence type="ECO:0000313" key="7">
    <source>
        <dbReference type="EMBL" id="KAH9316515.1"/>
    </source>
</evidence>
<comment type="caution">
    <text evidence="7">The sequence shown here is derived from an EMBL/GenBank/DDBJ whole genome shotgun (WGS) entry which is preliminary data.</text>
</comment>
<organism evidence="7 8">
    <name type="scientific">Taxus chinensis</name>
    <name type="common">Chinese yew</name>
    <name type="synonym">Taxus wallichiana var. chinensis</name>
    <dbReference type="NCBI Taxonomy" id="29808"/>
    <lineage>
        <taxon>Eukaryota</taxon>
        <taxon>Viridiplantae</taxon>
        <taxon>Streptophyta</taxon>
        <taxon>Embryophyta</taxon>
        <taxon>Tracheophyta</taxon>
        <taxon>Spermatophyta</taxon>
        <taxon>Pinopsida</taxon>
        <taxon>Pinidae</taxon>
        <taxon>Conifers II</taxon>
        <taxon>Cupressales</taxon>
        <taxon>Taxaceae</taxon>
        <taxon>Taxus</taxon>
    </lineage>
</organism>
<dbReference type="InterPro" id="IPR016140">
    <property type="entry name" value="Bifunc_inhib/LTP/seed_store"/>
</dbReference>
<gene>
    <name evidence="7" type="ORF">KI387_025142</name>
</gene>
<keyword evidence="8" id="KW-1185">Reference proteome</keyword>
<dbReference type="OMA" id="LKSCAPY"/>
<evidence type="ECO:0000256" key="2">
    <source>
        <dbReference type="ARBA" id="ARBA00022729"/>
    </source>
</evidence>